<evidence type="ECO:0000256" key="7">
    <source>
        <dbReference type="ARBA" id="ARBA00023136"/>
    </source>
</evidence>
<dbReference type="InterPro" id="IPR007387">
    <property type="entry name" value="TRAP_DctQ"/>
</dbReference>
<name>A0A2X0VD18_9GAMM</name>
<evidence type="ECO:0000256" key="6">
    <source>
        <dbReference type="ARBA" id="ARBA00022989"/>
    </source>
</evidence>
<evidence type="ECO:0000256" key="1">
    <source>
        <dbReference type="ARBA" id="ARBA00004429"/>
    </source>
</evidence>
<dbReference type="GO" id="GO:0022857">
    <property type="term" value="F:transmembrane transporter activity"/>
    <property type="evidence" value="ECO:0007669"/>
    <property type="project" value="UniProtKB-UniRule"/>
</dbReference>
<keyword evidence="5 9" id="KW-0812">Transmembrane</keyword>
<comment type="function">
    <text evidence="9">Part of the tripartite ATP-independent periplasmic (TRAP) transport system.</text>
</comment>
<feature type="domain" description="Tripartite ATP-independent periplasmic transporters DctQ component" evidence="10">
    <location>
        <begin position="23"/>
        <end position="154"/>
    </location>
</feature>
<gene>
    <name evidence="11" type="primary">yiaM_4</name>
    <name evidence="11" type="ORF">NCTC13093_02219</name>
</gene>
<keyword evidence="7 9" id="KW-0472">Membrane</keyword>
<dbReference type="InterPro" id="IPR055348">
    <property type="entry name" value="DctQ"/>
</dbReference>
<dbReference type="GO" id="GO:0015740">
    <property type="term" value="P:C4-dicarboxylate transport"/>
    <property type="evidence" value="ECO:0007669"/>
    <property type="project" value="TreeGrafter"/>
</dbReference>
<reference evidence="11 12" key="1">
    <citation type="submission" date="2018-06" db="EMBL/GenBank/DDBJ databases">
        <authorList>
            <consortium name="Pathogen Informatics"/>
            <person name="Doyle S."/>
        </authorList>
    </citation>
    <scope>NUCLEOTIDE SEQUENCE [LARGE SCALE GENOMIC DNA]</scope>
    <source>
        <strain evidence="11 12">NCTC13093</strain>
    </source>
</reference>
<evidence type="ECO:0000256" key="8">
    <source>
        <dbReference type="ARBA" id="ARBA00038436"/>
    </source>
</evidence>
<protein>
    <recommendedName>
        <fullName evidence="9">TRAP transporter small permease protein</fullName>
    </recommendedName>
</protein>
<feature type="transmembrane region" description="Helical" evidence="9">
    <location>
        <begin position="85"/>
        <end position="107"/>
    </location>
</feature>
<dbReference type="Proteomes" id="UP000250086">
    <property type="component" value="Unassembled WGS sequence"/>
</dbReference>
<dbReference type="EMBL" id="UAPV01000001">
    <property type="protein sequence ID" value="SPT70795.1"/>
    <property type="molecule type" value="Genomic_DNA"/>
</dbReference>
<keyword evidence="12" id="KW-1185">Reference proteome</keyword>
<keyword evidence="3" id="KW-1003">Cell membrane</keyword>
<comment type="similarity">
    <text evidence="8 9">Belongs to the TRAP transporter small permease family.</text>
</comment>
<keyword evidence="4 9" id="KW-0997">Cell inner membrane</keyword>
<dbReference type="AlphaFoldDB" id="A0A2X0VD18"/>
<comment type="subunit">
    <text evidence="9">The complex comprises the extracytoplasmic solute receptor protein and the two transmembrane proteins.</text>
</comment>
<accession>A0A2X0VD18</accession>
<keyword evidence="6 9" id="KW-1133">Transmembrane helix</keyword>
<evidence type="ECO:0000256" key="9">
    <source>
        <dbReference type="RuleBase" id="RU369079"/>
    </source>
</evidence>
<evidence type="ECO:0000256" key="4">
    <source>
        <dbReference type="ARBA" id="ARBA00022519"/>
    </source>
</evidence>
<evidence type="ECO:0000259" key="10">
    <source>
        <dbReference type="Pfam" id="PF04290"/>
    </source>
</evidence>
<evidence type="ECO:0000256" key="5">
    <source>
        <dbReference type="ARBA" id="ARBA00022692"/>
    </source>
</evidence>
<proteinExistence type="inferred from homology"/>
<feature type="transmembrane region" description="Helical" evidence="9">
    <location>
        <begin position="47"/>
        <end position="64"/>
    </location>
</feature>
<keyword evidence="2 9" id="KW-0813">Transport</keyword>
<evidence type="ECO:0000256" key="3">
    <source>
        <dbReference type="ARBA" id="ARBA00022475"/>
    </source>
</evidence>
<dbReference type="RefSeq" id="WP_113744827.1">
    <property type="nucleotide sequence ID" value="NZ_UAPV01000001.1"/>
</dbReference>
<dbReference type="GO" id="GO:0005886">
    <property type="term" value="C:plasma membrane"/>
    <property type="evidence" value="ECO:0007669"/>
    <property type="project" value="UniProtKB-SubCell"/>
</dbReference>
<dbReference type="Pfam" id="PF04290">
    <property type="entry name" value="DctQ"/>
    <property type="match status" value="1"/>
</dbReference>
<organism evidence="11 12">
    <name type="scientific">Anaerobiospirillum thomasii</name>
    <dbReference type="NCBI Taxonomy" id="179995"/>
    <lineage>
        <taxon>Bacteria</taxon>
        <taxon>Pseudomonadati</taxon>
        <taxon>Pseudomonadota</taxon>
        <taxon>Gammaproteobacteria</taxon>
        <taxon>Aeromonadales</taxon>
        <taxon>Succinivibrionaceae</taxon>
        <taxon>Anaerobiospirillum</taxon>
    </lineage>
</organism>
<evidence type="ECO:0000256" key="2">
    <source>
        <dbReference type="ARBA" id="ARBA00022448"/>
    </source>
</evidence>
<feature type="transmembrane region" description="Helical" evidence="9">
    <location>
        <begin position="12"/>
        <end position="32"/>
    </location>
</feature>
<evidence type="ECO:0000313" key="12">
    <source>
        <dbReference type="Proteomes" id="UP000250086"/>
    </source>
</evidence>
<sequence length="164" mass="18025">MQSIGTNLQRIENAIIAICFIVMTAAAFAQVVNRNFIGAGISWFDELARYCMVYLTLLATEAGLRDGSQIAITGFTDKCPPALRRILRIIVKLIIIGFSIAICYTAMDLVNMQIRSGQVSAAMSLPMWIPYASLPLAFALITIVQIIALLVLLKTPIDSEQEEK</sequence>
<dbReference type="PANTHER" id="PTHR35011">
    <property type="entry name" value="2,3-DIKETO-L-GULONATE TRAP TRANSPORTER SMALL PERMEASE PROTEIN YIAM"/>
    <property type="match status" value="1"/>
</dbReference>
<dbReference type="PANTHER" id="PTHR35011:SF2">
    <property type="entry name" value="2,3-DIKETO-L-GULONATE TRAP TRANSPORTER SMALL PERMEASE PROTEIN YIAM"/>
    <property type="match status" value="1"/>
</dbReference>
<feature type="transmembrane region" description="Helical" evidence="9">
    <location>
        <begin position="127"/>
        <end position="153"/>
    </location>
</feature>
<comment type="subcellular location">
    <subcellularLocation>
        <location evidence="1 9">Cell inner membrane</location>
        <topology evidence="1 9">Multi-pass membrane protein</topology>
    </subcellularLocation>
</comment>
<evidence type="ECO:0000313" key="11">
    <source>
        <dbReference type="EMBL" id="SPT70795.1"/>
    </source>
</evidence>